<gene>
    <name evidence="6" type="ORF">B9T62_07945</name>
</gene>
<evidence type="ECO:0000256" key="3">
    <source>
        <dbReference type="ARBA" id="ARBA00023125"/>
    </source>
</evidence>
<dbReference type="EMBL" id="CP021780">
    <property type="protein sequence ID" value="ASA20726.1"/>
    <property type="molecule type" value="Genomic_DNA"/>
</dbReference>
<evidence type="ECO:0000313" key="7">
    <source>
        <dbReference type="Proteomes" id="UP000249890"/>
    </source>
</evidence>
<comment type="similarity">
    <text evidence="1">Belongs to the transposase 11 family.</text>
</comment>
<dbReference type="GO" id="GO:0004803">
    <property type="term" value="F:transposase activity"/>
    <property type="evidence" value="ECO:0007669"/>
    <property type="project" value="InterPro"/>
</dbReference>
<proteinExistence type="inferred from homology"/>
<dbReference type="InterPro" id="IPR002559">
    <property type="entry name" value="Transposase_11"/>
</dbReference>
<evidence type="ECO:0000256" key="2">
    <source>
        <dbReference type="ARBA" id="ARBA00022578"/>
    </source>
</evidence>
<reference evidence="6 7" key="1">
    <citation type="submission" date="2017-06" db="EMBL/GenBank/DDBJ databases">
        <title>Complete genome sequence of Paenibacillus donghaensis KCTC 13049T isolated from East Sea sediment, South Korea.</title>
        <authorList>
            <person name="Jung B.K."/>
            <person name="Hong S.-J."/>
            <person name="Shin J.-H."/>
        </authorList>
    </citation>
    <scope>NUCLEOTIDE SEQUENCE [LARGE SCALE GENOMIC DNA]</scope>
    <source>
        <strain evidence="6 7">KCTC 13049</strain>
    </source>
</reference>
<evidence type="ECO:0000259" key="5">
    <source>
        <dbReference type="Pfam" id="PF01609"/>
    </source>
</evidence>
<dbReference type="Pfam" id="PF01609">
    <property type="entry name" value="DDE_Tnp_1"/>
    <property type="match status" value="1"/>
</dbReference>
<dbReference type="NCBIfam" id="NF033592">
    <property type="entry name" value="transpos_IS4_1"/>
    <property type="match status" value="1"/>
</dbReference>
<evidence type="ECO:0000256" key="1">
    <source>
        <dbReference type="ARBA" id="ARBA00010075"/>
    </source>
</evidence>
<evidence type="ECO:0000313" key="6">
    <source>
        <dbReference type="EMBL" id="ASA20726.1"/>
    </source>
</evidence>
<keyword evidence="3" id="KW-0238">DNA-binding</keyword>
<dbReference type="KEGG" id="pdh:B9T62_07945"/>
<dbReference type="PANTHER" id="PTHR33258:SF1">
    <property type="entry name" value="TRANSPOSASE INSL FOR INSERTION SEQUENCE ELEMENT IS186A-RELATED"/>
    <property type="match status" value="1"/>
</dbReference>
<feature type="domain" description="Transposase IS4-like" evidence="5">
    <location>
        <begin position="144"/>
        <end position="359"/>
    </location>
</feature>
<dbReference type="AlphaFoldDB" id="A0A2Z2K4H5"/>
<dbReference type="InterPro" id="IPR047952">
    <property type="entry name" value="Transpos_IS4"/>
</dbReference>
<dbReference type="Gene3D" id="3.90.350.10">
    <property type="entry name" value="Transposase Inhibitor Protein From Tn5, Chain A, domain 1"/>
    <property type="match status" value="1"/>
</dbReference>
<accession>A0A2Z2K4H5</accession>
<evidence type="ECO:0000256" key="4">
    <source>
        <dbReference type="ARBA" id="ARBA00023172"/>
    </source>
</evidence>
<keyword evidence="4" id="KW-0233">DNA recombination</keyword>
<keyword evidence="2" id="KW-0815">Transposition</keyword>
<dbReference type="Proteomes" id="UP000249890">
    <property type="component" value="Chromosome"/>
</dbReference>
<dbReference type="InterPro" id="IPR012337">
    <property type="entry name" value="RNaseH-like_sf"/>
</dbReference>
<keyword evidence="7" id="KW-1185">Reference proteome</keyword>
<sequence length="433" mass="49458">MFTKKRDSSIVEVYPHLRKGDLLTTKLAEQGLLCQVTTWLNRQASLLFGDRYAKKLKWGSTVFLFLEAILSGRTGTQAIVDHLLSSPWLQKCTGIESIHQSSLNRKLGDLPPEVLGELYLSVLQHLLEQKGPAPPKKLQKLGPLAVLDSTSLTLGRVRGKWAYLQSGKNAVKMHTCLHLTGEHTAIPMAPVLSTAAVADLDTEVVDALVPDKGVTCLVDRGYIHYAQYLKWQEEGIHFVARLKQNSQVKVLRTRKVTAAELVLDADVELKCPKTGKTGVFRLVEYLYTDKKGKRHRVRVLTNRWDVKAMEVAQLYRYRWKVELFFKFMKSSLHLKKIYSSRTSEAVWNLIYLNLIAYVLCEELRLRYAPQERIGRVLAVFRLYLSGTLADFLKHLNRAKERTSKGRRNKGGRPQTRAKRLKPQRILFHSVMNN</sequence>
<dbReference type="PANTHER" id="PTHR33258">
    <property type="entry name" value="TRANSPOSASE INSL FOR INSERTION SEQUENCE ELEMENT IS186A-RELATED"/>
    <property type="match status" value="1"/>
</dbReference>
<name>A0A2Z2K4H5_9BACL</name>
<protein>
    <recommendedName>
        <fullName evidence="5">Transposase IS4-like domain-containing protein</fullName>
    </recommendedName>
</protein>
<dbReference type="SUPFAM" id="SSF53098">
    <property type="entry name" value="Ribonuclease H-like"/>
    <property type="match status" value="1"/>
</dbReference>
<organism evidence="6 7">
    <name type="scientific">Paenibacillus donghaensis</name>
    <dbReference type="NCBI Taxonomy" id="414771"/>
    <lineage>
        <taxon>Bacteria</taxon>
        <taxon>Bacillati</taxon>
        <taxon>Bacillota</taxon>
        <taxon>Bacilli</taxon>
        <taxon>Bacillales</taxon>
        <taxon>Paenibacillaceae</taxon>
        <taxon>Paenibacillus</taxon>
    </lineage>
</organism>
<dbReference type="GO" id="GO:0003677">
    <property type="term" value="F:DNA binding"/>
    <property type="evidence" value="ECO:0007669"/>
    <property type="project" value="UniProtKB-KW"/>
</dbReference>
<dbReference type="GO" id="GO:0006313">
    <property type="term" value="P:DNA transposition"/>
    <property type="evidence" value="ECO:0007669"/>
    <property type="project" value="InterPro"/>
</dbReference>